<keyword evidence="2" id="KW-1185">Reference proteome</keyword>
<dbReference type="PANTHER" id="PTHR24159:SF5">
    <property type="entry name" value="ANK_REP_REGION DOMAIN-CONTAINING PROTEIN"/>
    <property type="match status" value="1"/>
</dbReference>
<evidence type="ECO:0000313" key="1">
    <source>
        <dbReference type="EMBL" id="KAK8871974.1"/>
    </source>
</evidence>
<sequence length="351" mass="42348">MRETQDYILEFLEDTESDQQKFDRLLPLLNSIKTKKDKYELKSLLYLISKITKNHFRYPAFFDRIKKIIIIFQEEIKQTFSNVEIFDIFKNNKLLLLLLIENEIVTLDQDIISKISEKEDYITFLYPEISKVQPDIKPRNIPEHFDEKRRYGENDSYCCDLIRNDNVVEFIVLYNKNEINLEMKVPYSIYETNPFLLKKEATLIEYSAFFGSLDIFNFLRMNGIRMNSSLWLYAIHGKNADIIHCLEENKVEIEKRDFQMLLKESIKCHNNGLANYFKDNFVKEIDIHLHYFRNEFSYAFNFYNFNFIPDQLDEPFFFFYAIEYDYFNLVNYYLKNIKNLDINGTIILSKL</sequence>
<organism evidence="1 2">
    <name type="scientific">Tritrichomonas musculus</name>
    <dbReference type="NCBI Taxonomy" id="1915356"/>
    <lineage>
        <taxon>Eukaryota</taxon>
        <taxon>Metamonada</taxon>
        <taxon>Parabasalia</taxon>
        <taxon>Tritrichomonadida</taxon>
        <taxon>Tritrichomonadidae</taxon>
        <taxon>Tritrichomonas</taxon>
    </lineage>
</organism>
<dbReference type="PANTHER" id="PTHR24159">
    <property type="match status" value="1"/>
</dbReference>
<comment type="caution">
    <text evidence="1">The sequence shown here is derived from an EMBL/GenBank/DDBJ whole genome shotgun (WGS) entry which is preliminary data.</text>
</comment>
<gene>
    <name evidence="1" type="ORF">M9Y10_007725</name>
</gene>
<name>A0ABR2J2B3_9EUKA</name>
<protein>
    <recommendedName>
        <fullName evidence="3">DUF3447 domain-containing protein</fullName>
    </recommendedName>
</protein>
<dbReference type="SUPFAM" id="SSF48403">
    <property type="entry name" value="Ankyrin repeat"/>
    <property type="match status" value="1"/>
</dbReference>
<proteinExistence type="predicted"/>
<evidence type="ECO:0000313" key="2">
    <source>
        <dbReference type="Proteomes" id="UP001470230"/>
    </source>
</evidence>
<reference evidence="1 2" key="1">
    <citation type="submission" date="2024-04" db="EMBL/GenBank/DDBJ databases">
        <title>Tritrichomonas musculus Genome.</title>
        <authorList>
            <person name="Alves-Ferreira E."/>
            <person name="Grigg M."/>
            <person name="Lorenzi H."/>
            <person name="Galac M."/>
        </authorList>
    </citation>
    <scope>NUCLEOTIDE SEQUENCE [LARGE SCALE GENOMIC DNA]</scope>
    <source>
        <strain evidence="1 2">EAF2021</strain>
    </source>
</reference>
<dbReference type="EMBL" id="JAPFFF010000013">
    <property type="protein sequence ID" value="KAK8871974.1"/>
    <property type="molecule type" value="Genomic_DNA"/>
</dbReference>
<evidence type="ECO:0008006" key="3">
    <source>
        <dbReference type="Google" id="ProtNLM"/>
    </source>
</evidence>
<dbReference type="InterPro" id="IPR036770">
    <property type="entry name" value="Ankyrin_rpt-contain_sf"/>
</dbReference>
<accession>A0ABR2J2B3</accession>
<dbReference type="Proteomes" id="UP001470230">
    <property type="component" value="Unassembled WGS sequence"/>
</dbReference>